<reference evidence="4 5" key="1">
    <citation type="journal article" date="2015" name="Genome Biol. Evol.">
        <title>Comparative Genomics of a Bacterivorous Green Alga Reveals Evolutionary Causalities and Consequences of Phago-Mixotrophic Mode of Nutrition.</title>
        <authorList>
            <person name="Burns J.A."/>
            <person name="Paasch A."/>
            <person name="Narechania A."/>
            <person name="Kim E."/>
        </authorList>
    </citation>
    <scope>NUCLEOTIDE SEQUENCE [LARGE SCALE GENOMIC DNA]</scope>
    <source>
        <strain evidence="4 5">PLY_AMNH</strain>
    </source>
</reference>
<name>A0AAE0BSH6_9CHLO</name>
<accession>A0AAE0BSH6</accession>
<evidence type="ECO:0000256" key="1">
    <source>
        <dbReference type="ARBA" id="ARBA00005964"/>
    </source>
</evidence>
<gene>
    <name evidence="4" type="ORF">CYMTET_48333</name>
</gene>
<dbReference type="PANTHER" id="PTHR43918:SF4">
    <property type="entry name" value="CARBOXYLIC ESTER HYDROLASE"/>
    <property type="match status" value="1"/>
</dbReference>
<dbReference type="EMBL" id="LGRX02033276">
    <property type="protein sequence ID" value="KAK3241946.1"/>
    <property type="molecule type" value="Genomic_DNA"/>
</dbReference>
<protein>
    <recommendedName>
        <fullName evidence="3">Carboxylesterase type B domain-containing protein</fullName>
    </recommendedName>
</protein>
<proteinExistence type="inferred from homology"/>
<dbReference type="InterPro" id="IPR050654">
    <property type="entry name" value="AChE-related_enzymes"/>
</dbReference>
<evidence type="ECO:0000256" key="2">
    <source>
        <dbReference type="ARBA" id="ARBA00022801"/>
    </source>
</evidence>
<dbReference type="Gene3D" id="3.40.50.1820">
    <property type="entry name" value="alpha/beta hydrolase"/>
    <property type="match status" value="1"/>
</dbReference>
<dbReference type="AlphaFoldDB" id="A0AAE0BSH6"/>
<evidence type="ECO:0000313" key="4">
    <source>
        <dbReference type="EMBL" id="KAK3241946.1"/>
    </source>
</evidence>
<feature type="domain" description="Carboxylesterase type B" evidence="3">
    <location>
        <begin position="21"/>
        <end position="178"/>
    </location>
</feature>
<dbReference type="InterPro" id="IPR002018">
    <property type="entry name" value="CarbesteraseB"/>
</dbReference>
<evidence type="ECO:0000259" key="3">
    <source>
        <dbReference type="Pfam" id="PF00135"/>
    </source>
</evidence>
<dbReference type="SUPFAM" id="SSF53474">
    <property type="entry name" value="alpha/beta-Hydrolases"/>
    <property type="match status" value="1"/>
</dbReference>
<dbReference type="PANTHER" id="PTHR43918">
    <property type="entry name" value="ACETYLCHOLINESTERASE"/>
    <property type="match status" value="1"/>
</dbReference>
<keyword evidence="5" id="KW-1185">Reference proteome</keyword>
<comment type="similarity">
    <text evidence="1">Belongs to the type-B carboxylesterase/lipase family.</text>
</comment>
<dbReference type="Pfam" id="PF00135">
    <property type="entry name" value="COesterase"/>
    <property type="match status" value="1"/>
</dbReference>
<keyword evidence="2" id="KW-0378">Hydrolase</keyword>
<sequence length="194" mass="21813">MARSWYPGRDNSSGTVPPLAPVFTYYPTIDGSSIGLTASPLDCIKAGKFNRVPTIMGTNQDEGTIFLFVIPFLYTKHQIGLPVTARGLHECLSHVFSNSTTINRIYDAYPRKKLINQNVRAAAILRDFIFVCPTRRALAAIEKQGFGSTWQYRFSYPHVNPPGLGDYHASEIGFVFRHLKENLHYKESLQTEGQ</sequence>
<organism evidence="4 5">
    <name type="scientific">Cymbomonas tetramitiformis</name>
    <dbReference type="NCBI Taxonomy" id="36881"/>
    <lineage>
        <taxon>Eukaryota</taxon>
        <taxon>Viridiplantae</taxon>
        <taxon>Chlorophyta</taxon>
        <taxon>Pyramimonadophyceae</taxon>
        <taxon>Pyramimonadales</taxon>
        <taxon>Pyramimonadaceae</taxon>
        <taxon>Cymbomonas</taxon>
    </lineage>
</organism>
<comment type="caution">
    <text evidence="4">The sequence shown here is derived from an EMBL/GenBank/DDBJ whole genome shotgun (WGS) entry which is preliminary data.</text>
</comment>
<dbReference type="InterPro" id="IPR029058">
    <property type="entry name" value="AB_hydrolase_fold"/>
</dbReference>
<dbReference type="Proteomes" id="UP001190700">
    <property type="component" value="Unassembled WGS sequence"/>
</dbReference>
<evidence type="ECO:0000313" key="5">
    <source>
        <dbReference type="Proteomes" id="UP001190700"/>
    </source>
</evidence>
<dbReference type="GO" id="GO:0052689">
    <property type="term" value="F:carboxylic ester hydrolase activity"/>
    <property type="evidence" value="ECO:0007669"/>
    <property type="project" value="TreeGrafter"/>
</dbReference>